<dbReference type="OrthoDB" id="705638at2"/>
<organism evidence="2 3">
    <name type="scientific">Myroides marinus</name>
    <dbReference type="NCBI Taxonomy" id="703342"/>
    <lineage>
        <taxon>Bacteria</taxon>
        <taxon>Pseudomonadati</taxon>
        <taxon>Bacteroidota</taxon>
        <taxon>Flavobacteriia</taxon>
        <taxon>Flavobacteriales</taxon>
        <taxon>Flavobacteriaceae</taxon>
        <taxon>Myroides</taxon>
    </lineage>
</organism>
<proteinExistence type="predicted"/>
<dbReference type="RefSeq" id="WP_038985354.1">
    <property type="nucleotide sequence ID" value="NZ_JWJO01000012.1"/>
</dbReference>
<evidence type="ECO:0008006" key="4">
    <source>
        <dbReference type="Google" id="ProtNLM"/>
    </source>
</evidence>
<accession>A0A161S0C8</accession>
<dbReference type="EMBL" id="LQNU01000070">
    <property type="protein sequence ID" value="KZE77529.1"/>
    <property type="molecule type" value="Genomic_DNA"/>
</dbReference>
<dbReference type="InterPro" id="IPR025348">
    <property type="entry name" value="DUF4252"/>
</dbReference>
<keyword evidence="1" id="KW-0732">Signal</keyword>
<dbReference type="Pfam" id="PF14060">
    <property type="entry name" value="DUF4252"/>
    <property type="match status" value="1"/>
</dbReference>
<feature type="chain" id="PRO_5007826903" description="DUF4252 domain-containing protein" evidence="1">
    <location>
        <begin position="24"/>
        <end position="176"/>
    </location>
</feature>
<name>A0A161S0C8_9FLAO</name>
<comment type="caution">
    <text evidence="2">The sequence shown here is derived from an EMBL/GenBank/DDBJ whole genome shotgun (WGS) entry which is preliminary data.</text>
</comment>
<gene>
    <name evidence="2" type="ORF">AV926_14255</name>
</gene>
<protein>
    <recommendedName>
        <fullName evidence="4">DUF4252 domain-containing protein</fullName>
    </recommendedName>
</protein>
<evidence type="ECO:0000313" key="3">
    <source>
        <dbReference type="Proteomes" id="UP000076630"/>
    </source>
</evidence>
<dbReference type="Proteomes" id="UP000076630">
    <property type="component" value="Unassembled WGS sequence"/>
</dbReference>
<dbReference type="AlphaFoldDB" id="A0A161S0C8"/>
<evidence type="ECO:0000313" key="2">
    <source>
        <dbReference type="EMBL" id="KZE77529.1"/>
    </source>
</evidence>
<evidence type="ECO:0000256" key="1">
    <source>
        <dbReference type="SAM" id="SignalP"/>
    </source>
</evidence>
<sequence>MKNTIKTIFIFLFTLSTINIAFAQDEFSSFEKNKQVNSVIVNQKMFEMMANVKVEPTNEEEKAYVNLIKKLTSLKVFNTTSSVVKGEMKAAVAKHISSASLKEISSNKDSEANVTIYVDQNGSSTNINKLLMFNESNIDGKENIVMIITGQFSIKEISALTKKMNLPLGNTLNKIK</sequence>
<feature type="signal peptide" evidence="1">
    <location>
        <begin position="1"/>
        <end position="23"/>
    </location>
</feature>
<reference evidence="2 3" key="1">
    <citation type="submission" date="2016-01" db="EMBL/GenBank/DDBJ databases">
        <title>Whole genome sequencing of Myroides marinus L41.</title>
        <authorList>
            <person name="Hong K.W."/>
        </authorList>
    </citation>
    <scope>NUCLEOTIDE SEQUENCE [LARGE SCALE GENOMIC DNA]</scope>
    <source>
        <strain evidence="2 3">L41</strain>
    </source>
</reference>
<keyword evidence="3" id="KW-1185">Reference proteome</keyword>